<name>U3APU5_9VIBR</name>
<protein>
    <submittedName>
        <fullName evidence="2">Putative conjugal transfer protein</fullName>
    </submittedName>
</protein>
<keyword evidence="3" id="KW-1185">Reference proteome</keyword>
<feature type="signal peptide" evidence="1">
    <location>
        <begin position="1"/>
        <end position="20"/>
    </location>
</feature>
<gene>
    <name evidence="2" type="ORF">VAZ01S_023_00640</name>
</gene>
<dbReference type="EMBL" id="BATL01000023">
    <property type="protein sequence ID" value="GAD75297.1"/>
    <property type="molecule type" value="Genomic_DNA"/>
</dbReference>
<evidence type="ECO:0000256" key="1">
    <source>
        <dbReference type="SAM" id="SignalP"/>
    </source>
</evidence>
<evidence type="ECO:0000313" key="2">
    <source>
        <dbReference type="EMBL" id="GAD75297.1"/>
    </source>
</evidence>
<dbReference type="Pfam" id="PF09673">
    <property type="entry name" value="TrbC_Ftype"/>
    <property type="match status" value="1"/>
</dbReference>
<dbReference type="AlphaFoldDB" id="U3APU5"/>
<comment type="caution">
    <text evidence="2">The sequence shown here is derived from an EMBL/GenBank/DDBJ whole genome shotgun (WGS) entry which is preliminary data.</text>
</comment>
<dbReference type="STRING" id="1219077.VAZ01S_023_00640"/>
<sequence>MVAAKRTLLSLILLSGTALTGNSTEYSSMPKSIVQSKQASLTQGQKVLGDEYMNELLRKNESIHSVTFATEVATEQQESIEPKADIHYVILVSDAMGQRELKHLFKSLSHRNDVSFVVRGILPTEKTITDVGKRIIGLIKDLPEVPNVNLDPRPFQNINAEYAPQILMYKGDSVVLFAAGLANPNYLKTEFEKGKRGDLGNFGSMVKISERDLTEVLKERAALLDKEALIADAKDKFWDNVAFTALPNATETLVRSFVPEVVVREDIVTPNGSVIAFAGERINRLNTVPFTQRLVVFDPTDRKQMEFVQSLPESPLRTKFIATRFDRSLKWDAVKSVERQLNTSVYQLKPELVTAFDLQVVPSIVTADHQRKVFVISETKMED</sequence>
<dbReference type="RefSeq" id="WP_021709056.1">
    <property type="nucleotide sequence ID" value="NZ_BAOB01000002.1"/>
</dbReference>
<proteinExistence type="predicted"/>
<feature type="chain" id="PRO_5004638012" evidence="1">
    <location>
        <begin position="21"/>
        <end position="383"/>
    </location>
</feature>
<keyword evidence="1" id="KW-0732">Signal</keyword>
<dbReference type="InterPro" id="IPR019106">
    <property type="entry name" value="T4SS_TrbC"/>
</dbReference>
<dbReference type="eggNOG" id="ENOG502ZA0P">
    <property type="taxonomic scope" value="Bacteria"/>
</dbReference>
<dbReference type="Proteomes" id="UP000016567">
    <property type="component" value="Unassembled WGS sequence"/>
</dbReference>
<reference evidence="2 3" key="1">
    <citation type="submission" date="2013-09" db="EMBL/GenBank/DDBJ databases">
        <title>Whole genome shotgun sequence of Vibrio azureus NBRC 104587.</title>
        <authorList>
            <person name="Isaki S."/>
            <person name="Hosoyama A."/>
            <person name="Numata M."/>
            <person name="Hashimoto M."/>
            <person name="Hosoyama Y."/>
            <person name="Tsuchikane K."/>
            <person name="Noguchi M."/>
            <person name="Hirakata S."/>
            <person name="Ichikawa N."/>
            <person name="Ohji S."/>
            <person name="Yamazoe A."/>
            <person name="Fujita N."/>
        </authorList>
    </citation>
    <scope>NUCLEOTIDE SEQUENCE [LARGE SCALE GENOMIC DNA]</scope>
    <source>
        <strain evidence="2 3">NBRC 104587</strain>
    </source>
</reference>
<dbReference type="OrthoDB" id="6625590at2"/>
<organism evidence="2 3">
    <name type="scientific">Vibrio azureus NBRC 104587</name>
    <dbReference type="NCBI Taxonomy" id="1219077"/>
    <lineage>
        <taxon>Bacteria</taxon>
        <taxon>Pseudomonadati</taxon>
        <taxon>Pseudomonadota</taxon>
        <taxon>Gammaproteobacteria</taxon>
        <taxon>Vibrionales</taxon>
        <taxon>Vibrionaceae</taxon>
        <taxon>Vibrio</taxon>
    </lineage>
</organism>
<accession>U3APU5</accession>
<evidence type="ECO:0000313" key="3">
    <source>
        <dbReference type="Proteomes" id="UP000016567"/>
    </source>
</evidence>